<proteinExistence type="predicted"/>
<feature type="compositionally biased region" description="Polar residues" evidence="2">
    <location>
        <begin position="65"/>
        <end position="78"/>
    </location>
</feature>
<feature type="region of interest" description="Disordered" evidence="2">
    <location>
        <begin position="253"/>
        <end position="289"/>
    </location>
</feature>
<keyword evidence="1" id="KW-0175">Coiled coil</keyword>
<feature type="compositionally biased region" description="Basic and acidic residues" evidence="2">
    <location>
        <begin position="341"/>
        <end position="352"/>
    </location>
</feature>
<feature type="region of interest" description="Disordered" evidence="2">
    <location>
        <begin position="308"/>
        <end position="357"/>
    </location>
</feature>
<sequence length="521" mass="58136">MKAICNTDVPVESKSSNTSLLAEKKGSQGKNPGARSGLRRRQSSKHTSESKTKASKSKTGHLNRENLSSSALDSNPNQLLASTPVVDEIHKEDQQAAGTNPSVLVDKTKSARDRLKTAHTISVPHPPPLKSAHLQELKDQVLLLQSQNLKLKQQKEKAEAEVSFLKAQPLYPNVKQLIKILRSKELKKHVREMEIELPGDLKDIPKKLETFTSIISSLISQLKTLDALPSLLNKVTVTLNRFATIVQNASLKATTKSVPSAGNASPAEGEKNTNQATKDADNVNLKQQPTTSTLPITLSFQSFFFSNSSKSTPQTEGELIKKNKGKEVISSKDSEEEETESDSKNDHAKPDDSMVETSKQKKLKKLSFVTKGAEKTEEQKRIVESLKAELAKQEVEKVKNELVDLMGIDVVTRYYNKKLMYDKYYDKMLKKRKSSKITNYDVLTKKGPITLKVYREDGTNEVISNFKINDLHLADPLKEQDPLDELNDLANKKRKRAGDFKEDSGSTKKQKSSVQHEDEVH</sequence>
<feature type="coiled-coil region" evidence="1">
    <location>
        <begin position="373"/>
        <end position="408"/>
    </location>
</feature>
<evidence type="ECO:0000256" key="1">
    <source>
        <dbReference type="SAM" id="Coils"/>
    </source>
</evidence>
<accession>A0ABQ5DK23</accession>
<feature type="coiled-coil region" evidence="1">
    <location>
        <begin position="134"/>
        <end position="168"/>
    </location>
</feature>
<organism evidence="3 4">
    <name type="scientific">Tanacetum coccineum</name>
    <dbReference type="NCBI Taxonomy" id="301880"/>
    <lineage>
        <taxon>Eukaryota</taxon>
        <taxon>Viridiplantae</taxon>
        <taxon>Streptophyta</taxon>
        <taxon>Embryophyta</taxon>
        <taxon>Tracheophyta</taxon>
        <taxon>Spermatophyta</taxon>
        <taxon>Magnoliopsida</taxon>
        <taxon>eudicotyledons</taxon>
        <taxon>Gunneridae</taxon>
        <taxon>Pentapetalae</taxon>
        <taxon>asterids</taxon>
        <taxon>campanulids</taxon>
        <taxon>Asterales</taxon>
        <taxon>Asteraceae</taxon>
        <taxon>Asteroideae</taxon>
        <taxon>Anthemideae</taxon>
        <taxon>Anthemidinae</taxon>
        <taxon>Tanacetum</taxon>
    </lineage>
</organism>
<feature type="compositionally biased region" description="Polar residues" evidence="2">
    <location>
        <begin position="253"/>
        <end position="263"/>
    </location>
</feature>
<feature type="region of interest" description="Disordered" evidence="2">
    <location>
        <begin position="1"/>
        <end position="78"/>
    </location>
</feature>
<evidence type="ECO:0000313" key="4">
    <source>
        <dbReference type="Proteomes" id="UP001151760"/>
    </source>
</evidence>
<feature type="compositionally biased region" description="Basic and acidic residues" evidence="2">
    <location>
        <begin position="497"/>
        <end position="506"/>
    </location>
</feature>
<dbReference type="EMBL" id="BQNB010015376">
    <property type="protein sequence ID" value="GJT39304.1"/>
    <property type="molecule type" value="Genomic_DNA"/>
</dbReference>
<reference evidence="3" key="1">
    <citation type="journal article" date="2022" name="Int. J. Mol. Sci.">
        <title>Draft Genome of Tanacetum Coccineum: Genomic Comparison of Closely Related Tanacetum-Family Plants.</title>
        <authorList>
            <person name="Yamashiro T."/>
            <person name="Shiraishi A."/>
            <person name="Nakayama K."/>
            <person name="Satake H."/>
        </authorList>
    </citation>
    <scope>NUCLEOTIDE SEQUENCE</scope>
</reference>
<gene>
    <name evidence="3" type="ORF">Tco_0939169</name>
</gene>
<evidence type="ECO:0000256" key="2">
    <source>
        <dbReference type="SAM" id="MobiDB-lite"/>
    </source>
</evidence>
<feature type="compositionally biased region" description="Basic and acidic residues" evidence="2">
    <location>
        <begin position="318"/>
        <end position="333"/>
    </location>
</feature>
<protein>
    <submittedName>
        <fullName evidence="3">Uncharacterized protein</fullName>
    </submittedName>
</protein>
<feature type="region of interest" description="Disordered" evidence="2">
    <location>
        <begin position="480"/>
        <end position="521"/>
    </location>
</feature>
<name>A0ABQ5DK23_9ASTR</name>
<keyword evidence="4" id="KW-1185">Reference proteome</keyword>
<reference evidence="3" key="2">
    <citation type="submission" date="2022-01" db="EMBL/GenBank/DDBJ databases">
        <authorList>
            <person name="Yamashiro T."/>
            <person name="Shiraishi A."/>
            <person name="Satake H."/>
            <person name="Nakayama K."/>
        </authorList>
    </citation>
    <scope>NUCLEOTIDE SEQUENCE</scope>
</reference>
<comment type="caution">
    <text evidence="3">The sequence shown here is derived from an EMBL/GenBank/DDBJ whole genome shotgun (WGS) entry which is preliminary data.</text>
</comment>
<dbReference type="Proteomes" id="UP001151760">
    <property type="component" value="Unassembled WGS sequence"/>
</dbReference>
<evidence type="ECO:0000313" key="3">
    <source>
        <dbReference type="EMBL" id="GJT39304.1"/>
    </source>
</evidence>